<proteinExistence type="predicted"/>
<feature type="compositionally biased region" description="Basic and acidic residues" evidence="2">
    <location>
        <begin position="68"/>
        <end position="85"/>
    </location>
</feature>
<keyword evidence="3" id="KW-0812">Transmembrane</keyword>
<dbReference type="PANTHER" id="PTHR32309">
    <property type="entry name" value="TYROSINE-PROTEIN KINASE"/>
    <property type="match status" value="1"/>
</dbReference>
<feature type="coiled-coil region" evidence="1">
    <location>
        <begin position="260"/>
        <end position="294"/>
    </location>
</feature>
<evidence type="ECO:0000313" key="5">
    <source>
        <dbReference type="Proteomes" id="UP001369082"/>
    </source>
</evidence>
<feature type="region of interest" description="Disordered" evidence="2">
    <location>
        <begin position="51"/>
        <end position="92"/>
    </location>
</feature>
<feature type="transmembrane region" description="Helical" evidence="3">
    <location>
        <begin position="429"/>
        <end position="451"/>
    </location>
</feature>
<feature type="transmembrane region" description="Helical" evidence="3">
    <location>
        <begin position="99"/>
        <end position="121"/>
    </location>
</feature>
<dbReference type="Gene3D" id="1.10.287.1490">
    <property type="match status" value="1"/>
</dbReference>
<keyword evidence="3" id="KW-1133">Transmembrane helix</keyword>
<keyword evidence="3" id="KW-0472">Membrane</keyword>
<sequence>MPEQRFKELRKTLKPEQFNSVSFLTQKAEELKDSDPKLSARILLRVKNLKESQQKSGEIITKTSQSKSVEKKAADAEHNKQESKSPKKTTTQQQKLKALFLKPLILSVVLPSLIFAFYQIVIATERFESQAKVIVQQPDATATMDASMALLSGFGVQATGSDPELVKAYIYSNDMLQYLNKELDLRAHYSNSSIDYFSRIHESDSKDALFAYYEDHIDVILDEKSGVISIYVQAFDSQFAQQLNDKIVQRAEWFINSIGHQLADAQLKFMEGEYKNVEQKFAKAQTNLLQFQQRYNLLDPEAEGTAVQQVAYGLEGQIATKETELKALQSIMSNSSPQVKSLKNQLKALQEQLKNERDKLAETGTDELSVSEILARFTEYKVNMELALQSYTSAQISWEKARVEAYRQLKYLIVVEESTLSEDSKYPDVIYNVSLFVLLLSLAFGIVKIVISTIKELK</sequence>
<evidence type="ECO:0000256" key="3">
    <source>
        <dbReference type="SAM" id="Phobius"/>
    </source>
</evidence>
<protein>
    <submittedName>
        <fullName evidence="4">Lipopolysaccharide biosynthesis protein</fullName>
    </submittedName>
</protein>
<accession>A0ABU9GSG4</accession>
<name>A0ABU9GSG4_9GAMM</name>
<reference evidence="4 5" key="1">
    <citation type="submission" date="2024-02" db="EMBL/GenBank/DDBJ databases">
        <title>Bacteria isolated from the canopy kelp, Nereocystis luetkeana.</title>
        <authorList>
            <person name="Pfister C.A."/>
            <person name="Younker I.T."/>
            <person name="Light S.H."/>
        </authorList>
    </citation>
    <scope>NUCLEOTIDE SEQUENCE [LARGE SCALE GENOMIC DNA]</scope>
    <source>
        <strain evidence="4 5">TI.1.05</strain>
    </source>
</reference>
<dbReference type="EMBL" id="JBAKAZ010000048">
    <property type="protein sequence ID" value="MEL0630281.1"/>
    <property type="molecule type" value="Genomic_DNA"/>
</dbReference>
<dbReference type="Proteomes" id="UP001369082">
    <property type="component" value="Unassembled WGS sequence"/>
</dbReference>
<comment type="caution">
    <text evidence="4">The sequence shown here is derived from an EMBL/GenBank/DDBJ whole genome shotgun (WGS) entry which is preliminary data.</text>
</comment>
<evidence type="ECO:0000313" key="4">
    <source>
        <dbReference type="EMBL" id="MEL0630281.1"/>
    </source>
</evidence>
<dbReference type="InterPro" id="IPR050445">
    <property type="entry name" value="Bact_polysacc_biosynth/exp"/>
</dbReference>
<dbReference type="RefSeq" id="WP_341598407.1">
    <property type="nucleotide sequence ID" value="NZ_JBAKAZ010000048.1"/>
</dbReference>
<organism evidence="4 5">
    <name type="scientific">Psychromonas aquatilis</name>
    <dbReference type="NCBI Taxonomy" id="2005072"/>
    <lineage>
        <taxon>Bacteria</taxon>
        <taxon>Pseudomonadati</taxon>
        <taxon>Pseudomonadota</taxon>
        <taxon>Gammaproteobacteria</taxon>
        <taxon>Alteromonadales</taxon>
        <taxon>Psychromonadaceae</taxon>
        <taxon>Psychromonas</taxon>
    </lineage>
</organism>
<feature type="coiled-coil region" evidence="1">
    <location>
        <begin position="339"/>
        <end position="366"/>
    </location>
</feature>
<evidence type="ECO:0000256" key="2">
    <source>
        <dbReference type="SAM" id="MobiDB-lite"/>
    </source>
</evidence>
<keyword evidence="1" id="KW-0175">Coiled coil</keyword>
<keyword evidence="5" id="KW-1185">Reference proteome</keyword>
<evidence type="ECO:0000256" key="1">
    <source>
        <dbReference type="SAM" id="Coils"/>
    </source>
</evidence>
<gene>
    <name evidence="4" type="ORF">V6256_11750</name>
</gene>
<dbReference type="PANTHER" id="PTHR32309:SF13">
    <property type="entry name" value="FERRIC ENTEROBACTIN TRANSPORT PROTEIN FEPE"/>
    <property type="match status" value="1"/>
</dbReference>